<dbReference type="AlphaFoldDB" id="A0AAE5CAS2"/>
<keyword evidence="3 11" id="KW-1134">Transmembrane beta strand</keyword>
<dbReference type="Pfam" id="PF00593">
    <property type="entry name" value="TonB_dep_Rec_b-barrel"/>
    <property type="match status" value="1"/>
</dbReference>
<dbReference type="PANTHER" id="PTHR32552:SF81">
    <property type="entry name" value="TONB-DEPENDENT OUTER MEMBRANE RECEPTOR"/>
    <property type="match status" value="1"/>
</dbReference>
<evidence type="ECO:0000256" key="10">
    <source>
        <dbReference type="ARBA" id="ARBA00023237"/>
    </source>
</evidence>
<dbReference type="GO" id="GO:0006826">
    <property type="term" value="P:iron ion transport"/>
    <property type="evidence" value="ECO:0007669"/>
    <property type="project" value="UniProtKB-KW"/>
</dbReference>
<dbReference type="Gene3D" id="2.40.170.20">
    <property type="entry name" value="TonB-dependent receptor, beta-barrel domain"/>
    <property type="match status" value="1"/>
</dbReference>
<keyword evidence="16" id="KW-0675">Receptor</keyword>
<comment type="caution">
    <text evidence="16">The sequence shown here is derived from an EMBL/GenBank/DDBJ whole genome shotgun (WGS) entry which is preliminary data.</text>
</comment>
<evidence type="ECO:0000256" key="7">
    <source>
        <dbReference type="ARBA" id="ARBA00023065"/>
    </source>
</evidence>
<proteinExistence type="inferred from homology"/>
<evidence type="ECO:0000256" key="11">
    <source>
        <dbReference type="PROSITE-ProRule" id="PRU01360"/>
    </source>
</evidence>
<keyword evidence="6" id="KW-0408">Iron</keyword>
<evidence type="ECO:0000256" key="9">
    <source>
        <dbReference type="ARBA" id="ARBA00023136"/>
    </source>
</evidence>
<dbReference type="Pfam" id="PF07715">
    <property type="entry name" value="Plug"/>
    <property type="match status" value="1"/>
</dbReference>
<evidence type="ECO:0000256" key="2">
    <source>
        <dbReference type="ARBA" id="ARBA00022448"/>
    </source>
</evidence>
<feature type="region of interest" description="Disordered" evidence="13">
    <location>
        <begin position="587"/>
        <end position="609"/>
    </location>
</feature>
<dbReference type="GO" id="GO:0009279">
    <property type="term" value="C:cell outer membrane"/>
    <property type="evidence" value="ECO:0007669"/>
    <property type="project" value="UniProtKB-SubCell"/>
</dbReference>
<dbReference type="PROSITE" id="PS52016">
    <property type="entry name" value="TONB_DEPENDENT_REC_3"/>
    <property type="match status" value="1"/>
</dbReference>
<dbReference type="InterPro" id="IPR039426">
    <property type="entry name" value="TonB-dep_rcpt-like"/>
</dbReference>
<evidence type="ECO:0000256" key="12">
    <source>
        <dbReference type="RuleBase" id="RU003357"/>
    </source>
</evidence>
<evidence type="ECO:0000313" key="17">
    <source>
        <dbReference type="Proteomes" id="UP000702544"/>
    </source>
</evidence>
<keyword evidence="9 11" id="KW-0472">Membrane</keyword>
<evidence type="ECO:0000256" key="3">
    <source>
        <dbReference type="ARBA" id="ARBA00022452"/>
    </source>
</evidence>
<keyword evidence="2 11" id="KW-0813">Transport</keyword>
<accession>A0AAE5CAS2</accession>
<dbReference type="InterPro" id="IPR000531">
    <property type="entry name" value="Beta-barrel_TonB"/>
</dbReference>
<keyword evidence="10 11" id="KW-0998">Cell outer membrane</keyword>
<organism evidence="16 17">
    <name type="scientific">Candidatus Kutchimonas denitrificans</name>
    <dbReference type="NCBI Taxonomy" id="3056748"/>
    <lineage>
        <taxon>Bacteria</taxon>
        <taxon>Pseudomonadati</taxon>
        <taxon>Gemmatimonadota</taxon>
        <taxon>Gemmatimonadia</taxon>
        <taxon>Candidatus Palauibacterales</taxon>
        <taxon>Candidatus Palauibacteraceae</taxon>
        <taxon>Candidatus Kutchimonas</taxon>
    </lineage>
</organism>
<dbReference type="InterPro" id="IPR037066">
    <property type="entry name" value="Plug_dom_sf"/>
</dbReference>
<sequence length="726" mass="78607">MPDGTTLVFLLAALVPQTPEGEPQDTPVVRLETLRVEISRLAVGGVEAARLPFLFSSRSHEEIRAASLLTLADALDRLPGVHANDELGAAAQPDITVRGFSVSPVVGLPQSLSVFVDGVRVNEPDAAQVHFDLIPLDDVERIDLIRGPMGPFGRNTLAGAINILTRRGGGETQAELELTGGSFGTVEGRGQASGALGALDYYASGRYVRSDGWRDVTAVAMTQLFAKAGRRGERSDLWISYRFAADSIEQAGSLPASWLAGSLPPQHADTDDPRVINFTGGDYFRPRLHFVTGNYAVQLTPTVAARANAFYRQNDIEQFNANISEANSRGLSHLWSAGVATQLSYAPRPEMLLLAGLEYVRDDVEARIFAEPNAASADSGLTTHVTTAQDGFGAFAQVWWTPGIRFSVLGSLRYDLLHVPFRDLLEPSNNGDNTFRQLTASLGTDFVLSSGASLYASYGHGFRAPVILELACADPDDPCPLPFELGADPPLDPVVSDTWQAGFRWIASAALRLELAGYWSEIRDEIFNVVAPPTTRGFFQNLPRTRRQGVELQAEIRPVHRLTLHGDLSYTRATFQSPATLSAAFLDEDAGGAGDPTDGPQPPSVEPGDHFPLIPELSGNLRASYATAGWTLSVEGSYTGSQWLRSDEDNTLEAEKLDAYALLSLYGQRTIGPATLYIRVENLLDARYSTFGVLANNPLGPGPERVEPFLTPGAPRSFFVGARWRW</sequence>
<name>A0AAE5CAS2_9BACT</name>
<dbReference type="Gene3D" id="2.170.130.10">
    <property type="entry name" value="TonB-dependent receptor, plug domain"/>
    <property type="match status" value="1"/>
</dbReference>
<dbReference type="EMBL" id="JAACAK010000002">
    <property type="protein sequence ID" value="NIR73620.1"/>
    <property type="molecule type" value="Genomic_DNA"/>
</dbReference>
<comment type="subcellular location">
    <subcellularLocation>
        <location evidence="1 11">Cell outer membrane</location>
        <topology evidence="1 11">Multi-pass membrane protein</topology>
    </subcellularLocation>
</comment>
<evidence type="ECO:0000256" key="13">
    <source>
        <dbReference type="SAM" id="MobiDB-lite"/>
    </source>
</evidence>
<reference evidence="16 17" key="1">
    <citation type="submission" date="2020-01" db="EMBL/GenBank/DDBJ databases">
        <title>Genomes assembled from Gulf of Kutch pelagic sediment metagenomes.</title>
        <authorList>
            <person name="Chandrashekar M."/>
            <person name="Mahajan M.S."/>
            <person name="Dave K.J."/>
            <person name="Vatsa P."/>
            <person name="Nathani N.M."/>
        </authorList>
    </citation>
    <scope>NUCLEOTIDE SEQUENCE [LARGE SCALE GENOMIC DNA]</scope>
    <source>
        <strain evidence="16">KS3-K002</strain>
    </source>
</reference>
<dbReference type="InterPro" id="IPR036942">
    <property type="entry name" value="Beta-barrel_TonB_sf"/>
</dbReference>
<evidence type="ECO:0000259" key="15">
    <source>
        <dbReference type="Pfam" id="PF07715"/>
    </source>
</evidence>
<dbReference type="Proteomes" id="UP000702544">
    <property type="component" value="Unassembled WGS sequence"/>
</dbReference>
<dbReference type="CDD" id="cd01347">
    <property type="entry name" value="ligand_gated_channel"/>
    <property type="match status" value="1"/>
</dbReference>
<dbReference type="SUPFAM" id="SSF56935">
    <property type="entry name" value="Porins"/>
    <property type="match status" value="1"/>
</dbReference>
<feature type="domain" description="TonB-dependent receptor plug" evidence="15">
    <location>
        <begin position="57"/>
        <end position="159"/>
    </location>
</feature>
<evidence type="ECO:0000259" key="14">
    <source>
        <dbReference type="Pfam" id="PF00593"/>
    </source>
</evidence>
<evidence type="ECO:0000256" key="6">
    <source>
        <dbReference type="ARBA" id="ARBA00023004"/>
    </source>
</evidence>
<keyword evidence="8 12" id="KW-0798">TonB box</keyword>
<evidence type="ECO:0000256" key="8">
    <source>
        <dbReference type="ARBA" id="ARBA00023077"/>
    </source>
</evidence>
<keyword evidence="7" id="KW-0406">Ion transport</keyword>
<protein>
    <submittedName>
        <fullName evidence="16">TonB-dependent receptor</fullName>
    </submittedName>
</protein>
<gene>
    <name evidence="16" type="ORF">GWO12_00670</name>
</gene>
<dbReference type="InterPro" id="IPR012910">
    <property type="entry name" value="Plug_dom"/>
</dbReference>
<evidence type="ECO:0000313" key="16">
    <source>
        <dbReference type="EMBL" id="NIR73620.1"/>
    </source>
</evidence>
<evidence type="ECO:0000256" key="4">
    <source>
        <dbReference type="ARBA" id="ARBA00022496"/>
    </source>
</evidence>
<dbReference type="PANTHER" id="PTHR32552">
    <property type="entry name" value="FERRICHROME IRON RECEPTOR-RELATED"/>
    <property type="match status" value="1"/>
</dbReference>
<evidence type="ECO:0000256" key="1">
    <source>
        <dbReference type="ARBA" id="ARBA00004571"/>
    </source>
</evidence>
<keyword evidence="4" id="KW-0410">Iron transport</keyword>
<feature type="domain" description="TonB-dependent receptor-like beta-barrel" evidence="14">
    <location>
        <begin position="268"/>
        <end position="683"/>
    </location>
</feature>
<keyword evidence="5 11" id="KW-0812">Transmembrane</keyword>
<comment type="similarity">
    <text evidence="11 12">Belongs to the TonB-dependent receptor family.</text>
</comment>
<evidence type="ECO:0000256" key="5">
    <source>
        <dbReference type="ARBA" id="ARBA00022692"/>
    </source>
</evidence>